<dbReference type="CDD" id="cd02440">
    <property type="entry name" value="AdoMet_MTases"/>
    <property type="match status" value="1"/>
</dbReference>
<dbReference type="EC" id="2.1.1.-" evidence="6"/>
<keyword evidence="5" id="KW-0443">Lipid metabolism</keyword>
<dbReference type="PANTHER" id="PTHR43667">
    <property type="entry name" value="CYCLOPROPANE-FATTY-ACYL-PHOSPHOLIPID SYNTHASE"/>
    <property type="match status" value="1"/>
</dbReference>
<evidence type="ECO:0000313" key="7">
    <source>
        <dbReference type="Proteomes" id="UP001168640"/>
    </source>
</evidence>
<gene>
    <name evidence="6" type="ORF">QVZ43_11115</name>
</gene>
<dbReference type="GO" id="GO:0032259">
    <property type="term" value="P:methylation"/>
    <property type="evidence" value="ECO:0007669"/>
    <property type="project" value="UniProtKB-KW"/>
</dbReference>
<evidence type="ECO:0000256" key="2">
    <source>
        <dbReference type="ARBA" id="ARBA00022603"/>
    </source>
</evidence>
<dbReference type="Gene3D" id="3.40.50.150">
    <property type="entry name" value="Vaccinia Virus protein VP39"/>
    <property type="match status" value="1"/>
</dbReference>
<name>A0ABT8W283_9GAMM</name>
<dbReference type="InterPro" id="IPR050723">
    <property type="entry name" value="CFA/CMAS"/>
</dbReference>
<dbReference type="InterPro" id="IPR003333">
    <property type="entry name" value="CMAS"/>
</dbReference>
<evidence type="ECO:0000313" key="6">
    <source>
        <dbReference type="EMBL" id="MDO3722273.1"/>
    </source>
</evidence>
<dbReference type="EMBL" id="JAUMIS010000002">
    <property type="protein sequence ID" value="MDO3722273.1"/>
    <property type="molecule type" value="Genomic_DNA"/>
</dbReference>
<protein>
    <submittedName>
        <fullName evidence="6">Cyclopropane-fatty-acyl-phospholipid synthase family protein</fullName>
        <ecNumber evidence="6">2.1.1.-</ecNumber>
    </submittedName>
</protein>
<dbReference type="SUPFAM" id="SSF53335">
    <property type="entry name" value="S-adenosyl-L-methionine-dependent methyltransferases"/>
    <property type="match status" value="1"/>
</dbReference>
<organism evidence="6 7">
    <name type="scientific">Marinobacter suaedae</name>
    <dbReference type="NCBI Taxonomy" id="3057675"/>
    <lineage>
        <taxon>Bacteria</taxon>
        <taxon>Pseudomonadati</taxon>
        <taxon>Pseudomonadota</taxon>
        <taxon>Gammaproteobacteria</taxon>
        <taxon>Pseudomonadales</taxon>
        <taxon>Marinobacteraceae</taxon>
        <taxon>Marinobacter</taxon>
    </lineage>
</organism>
<dbReference type="PIRSF" id="PIRSF003085">
    <property type="entry name" value="CMAS"/>
    <property type="match status" value="1"/>
</dbReference>
<dbReference type="InterPro" id="IPR029063">
    <property type="entry name" value="SAM-dependent_MTases_sf"/>
</dbReference>
<dbReference type="Proteomes" id="UP001168640">
    <property type="component" value="Unassembled WGS sequence"/>
</dbReference>
<evidence type="ECO:0000256" key="1">
    <source>
        <dbReference type="ARBA" id="ARBA00010815"/>
    </source>
</evidence>
<keyword evidence="2 6" id="KW-0489">Methyltransferase</keyword>
<dbReference type="Pfam" id="PF02353">
    <property type="entry name" value="CMAS"/>
    <property type="match status" value="1"/>
</dbReference>
<keyword evidence="4" id="KW-0949">S-adenosyl-L-methionine</keyword>
<reference evidence="6" key="1">
    <citation type="submission" date="2023-07" db="EMBL/GenBank/DDBJ databases">
        <title>Marinobacter sp. chi1 genome sequencing and assembly.</title>
        <authorList>
            <person name="Park S."/>
        </authorList>
    </citation>
    <scope>NUCLEOTIDE SEQUENCE</scope>
    <source>
        <strain evidence="6">Chi1</strain>
    </source>
</reference>
<dbReference type="PANTHER" id="PTHR43667:SF2">
    <property type="entry name" value="FATTY ACID C-METHYL TRANSFERASE"/>
    <property type="match status" value="1"/>
</dbReference>
<keyword evidence="7" id="KW-1185">Reference proteome</keyword>
<evidence type="ECO:0000256" key="4">
    <source>
        <dbReference type="ARBA" id="ARBA00022691"/>
    </source>
</evidence>
<accession>A0ABT8W283</accession>
<evidence type="ECO:0000256" key="5">
    <source>
        <dbReference type="ARBA" id="ARBA00023098"/>
    </source>
</evidence>
<comment type="similarity">
    <text evidence="1">Belongs to the CFA/CMAS family.</text>
</comment>
<keyword evidence="3 6" id="KW-0808">Transferase</keyword>
<evidence type="ECO:0000256" key="3">
    <source>
        <dbReference type="ARBA" id="ARBA00022679"/>
    </source>
</evidence>
<proteinExistence type="inferred from homology"/>
<comment type="caution">
    <text evidence="6">The sequence shown here is derived from an EMBL/GenBank/DDBJ whole genome shotgun (WGS) entry which is preliminary data.</text>
</comment>
<dbReference type="GO" id="GO:0008168">
    <property type="term" value="F:methyltransferase activity"/>
    <property type="evidence" value="ECO:0007669"/>
    <property type="project" value="UniProtKB-KW"/>
</dbReference>
<sequence length="401" mass="45457">MARKLVVQQFERLAHGRLLVKDVDGENLTFGDGDSRYPAAELLVHDSSTWRDLLTGGSVGAAEAFVAGDWSSPDLVALLRFFTRNIDRMNAFEDRYSWVTKPALKGLHWLNRNTKEGSRKNISAHYDLGNDLFEMFLDPSMMYSSAIYPNDESSLDEAATHKLDTICRKLDLKPTDHVIEIGTGWGGFAIHAAKHYGCHVTTTTISSEQLELARTRVKEEGLEEQITLLFDDYRDLEGKFDKLVSIEMIEAVGPQFLDSYISQINQLLKPDGLALIQAITMPEQRYQRALKNVDFIQRCIFPGSFIPSFGAILDSVRSRSNLVMTHAEDIGFHYARTLSDWCKRFMAQGDKVEKLGYDLAFRRLWQFYFAYCEAGFSERAIGVSQLLLAKPENKRANLLSL</sequence>